<dbReference type="Pfam" id="PF13412">
    <property type="entry name" value="HTH_24"/>
    <property type="match status" value="1"/>
</dbReference>
<dbReference type="InterPro" id="IPR036390">
    <property type="entry name" value="WH_DNA-bd_sf"/>
</dbReference>
<dbReference type="PROSITE" id="PS50956">
    <property type="entry name" value="HTH_ASNC_2"/>
    <property type="match status" value="1"/>
</dbReference>
<sequence length="147" mass="16518">MLNNVDQRILEVLLKDARISLKELGQQVGLSSPSVSERLHRLEERGVIRGFTVDIDPQALGYQLQAIVRIRPLPGKLQMVQKLIEDTPEFCECDKVTGEDCYIARLFVRSIAELDQVIDRIADKAETNTAIVKAQPIKRRPPPFAAA</sequence>
<proteinExistence type="predicted"/>
<keyword evidence="6" id="KW-1185">Reference proteome</keyword>
<feature type="domain" description="HTH asnC-type" evidence="4">
    <location>
        <begin position="2"/>
        <end position="63"/>
    </location>
</feature>
<dbReference type="InterPro" id="IPR019885">
    <property type="entry name" value="Tscrpt_reg_HTH_AsnC-type_CS"/>
</dbReference>
<dbReference type="Pfam" id="PF01037">
    <property type="entry name" value="AsnC_trans_reg"/>
    <property type="match status" value="1"/>
</dbReference>
<keyword evidence="1" id="KW-0805">Transcription regulation</keyword>
<evidence type="ECO:0000259" key="4">
    <source>
        <dbReference type="PROSITE" id="PS50956"/>
    </source>
</evidence>
<dbReference type="Gene3D" id="3.30.70.920">
    <property type="match status" value="1"/>
</dbReference>
<dbReference type="InterPro" id="IPR036388">
    <property type="entry name" value="WH-like_DNA-bd_sf"/>
</dbReference>
<dbReference type="InterPro" id="IPR019888">
    <property type="entry name" value="Tscrpt_reg_AsnC-like"/>
</dbReference>
<dbReference type="InterPro" id="IPR011991">
    <property type="entry name" value="ArsR-like_HTH"/>
</dbReference>
<dbReference type="Gene3D" id="1.10.10.10">
    <property type="entry name" value="Winged helix-like DNA-binding domain superfamily/Winged helix DNA-binding domain"/>
    <property type="match status" value="1"/>
</dbReference>
<dbReference type="InterPro" id="IPR019887">
    <property type="entry name" value="Tscrpt_reg_AsnC/Lrp_C"/>
</dbReference>
<reference evidence="5 6" key="1">
    <citation type="submission" date="2024-02" db="EMBL/GenBank/DDBJ databases">
        <title>Draft genome sequence of Collimonas sp. strain H4R21, an effective mineral-weathering bacterial strain isolated from the beech rhizosphere.</title>
        <authorList>
            <person name="Morin E."/>
            <person name="Uroz S."/>
            <person name="Leveau J.H.J."/>
            <person name="Kumar R."/>
            <person name="Rey M.W."/>
            <person name="Pham J."/>
        </authorList>
    </citation>
    <scope>NUCLEOTIDE SEQUENCE [LARGE SCALE GENOMIC DNA]</scope>
    <source>
        <strain evidence="5 6">H4R21</strain>
    </source>
</reference>
<dbReference type="SUPFAM" id="SSF46785">
    <property type="entry name" value="Winged helix' DNA-binding domain"/>
    <property type="match status" value="1"/>
</dbReference>
<dbReference type="PROSITE" id="PS00519">
    <property type="entry name" value="HTH_ASNC_1"/>
    <property type="match status" value="1"/>
</dbReference>
<dbReference type="EMBL" id="JBANDC010000011">
    <property type="protein sequence ID" value="MEM4988988.1"/>
    <property type="molecule type" value="Genomic_DNA"/>
</dbReference>
<protein>
    <submittedName>
        <fullName evidence="5">Lrp/AsnC family transcriptional regulator</fullName>
    </submittedName>
</protein>
<dbReference type="Proteomes" id="UP001495910">
    <property type="component" value="Unassembled WGS sequence"/>
</dbReference>
<dbReference type="CDD" id="cd00090">
    <property type="entry name" value="HTH_ARSR"/>
    <property type="match status" value="1"/>
</dbReference>
<dbReference type="PANTHER" id="PTHR30154:SF51">
    <property type="entry name" value="ASNC-FAMILY TRANSCRIPTIONAL REGULATORY PROTEIN"/>
    <property type="match status" value="1"/>
</dbReference>
<dbReference type="SMART" id="SM00344">
    <property type="entry name" value="HTH_ASNC"/>
    <property type="match status" value="1"/>
</dbReference>
<evidence type="ECO:0000256" key="3">
    <source>
        <dbReference type="ARBA" id="ARBA00023163"/>
    </source>
</evidence>
<dbReference type="SUPFAM" id="SSF54909">
    <property type="entry name" value="Dimeric alpha+beta barrel"/>
    <property type="match status" value="1"/>
</dbReference>
<keyword evidence="3" id="KW-0804">Transcription</keyword>
<dbReference type="InterPro" id="IPR011008">
    <property type="entry name" value="Dimeric_a/b-barrel"/>
</dbReference>
<keyword evidence="2" id="KW-0238">DNA-binding</keyword>
<name>A0ABU9PYC0_9BURK</name>
<dbReference type="RefSeq" id="WP_092392975.1">
    <property type="nucleotide sequence ID" value="NZ_JBANDC010000011.1"/>
</dbReference>
<dbReference type="PRINTS" id="PR00033">
    <property type="entry name" value="HTHASNC"/>
</dbReference>
<dbReference type="InterPro" id="IPR000485">
    <property type="entry name" value="AsnC-type_HTH_dom"/>
</dbReference>
<evidence type="ECO:0000256" key="2">
    <source>
        <dbReference type="ARBA" id="ARBA00023125"/>
    </source>
</evidence>
<evidence type="ECO:0000313" key="5">
    <source>
        <dbReference type="EMBL" id="MEM4988988.1"/>
    </source>
</evidence>
<accession>A0ABU9PYC0</accession>
<evidence type="ECO:0000256" key="1">
    <source>
        <dbReference type="ARBA" id="ARBA00023015"/>
    </source>
</evidence>
<dbReference type="PANTHER" id="PTHR30154">
    <property type="entry name" value="LEUCINE-RESPONSIVE REGULATORY PROTEIN"/>
    <property type="match status" value="1"/>
</dbReference>
<gene>
    <name evidence="5" type="ORF">V8G57_16460</name>
</gene>
<evidence type="ECO:0000313" key="6">
    <source>
        <dbReference type="Proteomes" id="UP001495910"/>
    </source>
</evidence>
<organism evidence="5 6">
    <name type="scientific">Collimonas rhizosphaerae</name>
    <dbReference type="NCBI Taxonomy" id="3126357"/>
    <lineage>
        <taxon>Bacteria</taxon>
        <taxon>Pseudomonadati</taxon>
        <taxon>Pseudomonadota</taxon>
        <taxon>Betaproteobacteria</taxon>
        <taxon>Burkholderiales</taxon>
        <taxon>Oxalobacteraceae</taxon>
        <taxon>Collimonas</taxon>
    </lineage>
</organism>
<comment type="caution">
    <text evidence="5">The sequence shown here is derived from an EMBL/GenBank/DDBJ whole genome shotgun (WGS) entry which is preliminary data.</text>
</comment>